<dbReference type="PANTHER" id="PTHR40065:SF3">
    <property type="entry name" value="RNA-BINDING PROTEIN YHBY"/>
    <property type="match status" value="1"/>
</dbReference>
<evidence type="ECO:0000256" key="1">
    <source>
        <dbReference type="ARBA" id="ARBA00022884"/>
    </source>
</evidence>
<evidence type="ECO:0000313" key="4">
    <source>
        <dbReference type="EMBL" id="KRM89786.1"/>
    </source>
</evidence>
<sequence>MKKQELNNQQKKWLKSMAHSLRPLIQIGKQGITEIWLQQLEKALNKRELLKVSLLPNAPVTKSQAAELIETKLPANVLQKIGHVLVIYQRSKDKENRYFSEKVKHLSVKE</sequence>
<comment type="caution">
    <text evidence="4">The sequence shown here is derived from an EMBL/GenBank/DDBJ whole genome shotgun (WGS) entry which is preliminary data.</text>
</comment>
<dbReference type="Gene3D" id="3.30.110.60">
    <property type="entry name" value="YhbY-like"/>
    <property type="match status" value="1"/>
</dbReference>
<dbReference type="PANTHER" id="PTHR40065">
    <property type="entry name" value="RNA-BINDING PROTEIN YHBY"/>
    <property type="match status" value="1"/>
</dbReference>
<feature type="domain" description="CRM" evidence="3">
    <location>
        <begin position="4"/>
        <end position="100"/>
    </location>
</feature>
<dbReference type="OrthoDB" id="9797519at2"/>
<dbReference type="EMBL" id="AYYX01000001">
    <property type="protein sequence ID" value="KRM89786.1"/>
    <property type="molecule type" value="Genomic_DNA"/>
</dbReference>
<gene>
    <name evidence="4" type="ORF">FD21_GL000081</name>
</gene>
<dbReference type="eggNOG" id="COG1534">
    <property type="taxonomic scope" value="Bacteria"/>
</dbReference>
<evidence type="ECO:0000259" key="3">
    <source>
        <dbReference type="PROSITE" id="PS51295"/>
    </source>
</evidence>
<proteinExistence type="predicted"/>
<dbReference type="STRING" id="1133569.FD21_GL000081"/>
<protein>
    <recommendedName>
        <fullName evidence="3">CRM domain-containing protein</fullName>
    </recommendedName>
</protein>
<dbReference type="PATRIC" id="fig|1133569.4.peg.82"/>
<keyword evidence="1 2" id="KW-0694">RNA-binding</keyword>
<dbReference type="InterPro" id="IPR035920">
    <property type="entry name" value="YhbY-like_sf"/>
</dbReference>
<dbReference type="SMART" id="SM01103">
    <property type="entry name" value="CRS1_YhbY"/>
    <property type="match status" value="1"/>
</dbReference>
<dbReference type="GO" id="GO:0003723">
    <property type="term" value="F:RNA binding"/>
    <property type="evidence" value="ECO:0007669"/>
    <property type="project" value="UniProtKB-UniRule"/>
</dbReference>
<dbReference type="PROSITE" id="PS51295">
    <property type="entry name" value="CRM"/>
    <property type="match status" value="1"/>
</dbReference>
<organism evidence="4 5">
    <name type="scientific">Liquorilactobacillus vini DSM 20605</name>
    <dbReference type="NCBI Taxonomy" id="1133569"/>
    <lineage>
        <taxon>Bacteria</taxon>
        <taxon>Bacillati</taxon>
        <taxon>Bacillota</taxon>
        <taxon>Bacilli</taxon>
        <taxon>Lactobacillales</taxon>
        <taxon>Lactobacillaceae</taxon>
        <taxon>Liquorilactobacillus</taxon>
    </lineage>
</organism>
<evidence type="ECO:0000256" key="2">
    <source>
        <dbReference type="PROSITE-ProRule" id="PRU00626"/>
    </source>
</evidence>
<evidence type="ECO:0000313" key="5">
    <source>
        <dbReference type="Proteomes" id="UP000051576"/>
    </source>
</evidence>
<dbReference type="Pfam" id="PF01985">
    <property type="entry name" value="CRS1_YhbY"/>
    <property type="match status" value="1"/>
</dbReference>
<accession>A0A0R2CEN3</accession>
<dbReference type="InterPro" id="IPR001890">
    <property type="entry name" value="RNA-binding_CRM"/>
</dbReference>
<keyword evidence="5" id="KW-1185">Reference proteome</keyword>
<dbReference type="SUPFAM" id="SSF75471">
    <property type="entry name" value="YhbY-like"/>
    <property type="match status" value="1"/>
</dbReference>
<name>A0A0R2CEN3_9LACO</name>
<dbReference type="Proteomes" id="UP000051576">
    <property type="component" value="Unassembled WGS sequence"/>
</dbReference>
<reference evidence="4 5" key="1">
    <citation type="journal article" date="2015" name="Genome Announc.">
        <title>Expanding the biotechnology potential of lactobacilli through comparative genomics of 213 strains and associated genera.</title>
        <authorList>
            <person name="Sun Z."/>
            <person name="Harris H.M."/>
            <person name="McCann A."/>
            <person name="Guo C."/>
            <person name="Argimon S."/>
            <person name="Zhang W."/>
            <person name="Yang X."/>
            <person name="Jeffery I.B."/>
            <person name="Cooney J.C."/>
            <person name="Kagawa T.F."/>
            <person name="Liu W."/>
            <person name="Song Y."/>
            <person name="Salvetti E."/>
            <person name="Wrobel A."/>
            <person name="Rasinkangas P."/>
            <person name="Parkhill J."/>
            <person name="Rea M.C."/>
            <person name="O'Sullivan O."/>
            <person name="Ritari J."/>
            <person name="Douillard F.P."/>
            <person name="Paul Ross R."/>
            <person name="Yang R."/>
            <person name="Briner A.E."/>
            <person name="Felis G.E."/>
            <person name="de Vos W.M."/>
            <person name="Barrangou R."/>
            <person name="Klaenhammer T.R."/>
            <person name="Caufield P.W."/>
            <person name="Cui Y."/>
            <person name="Zhang H."/>
            <person name="O'Toole P.W."/>
        </authorList>
    </citation>
    <scope>NUCLEOTIDE SEQUENCE [LARGE SCALE GENOMIC DNA]</scope>
    <source>
        <strain evidence="4 5">DSM 20605</strain>
    </source>
</reference>
<dbReference type="RefSeq" id="WP_010579828.1">
    <property type="nucleotide sequence ID" value="NZ_AHYZ01000040.1"/>
</dbReference>
<dbReference type="InterPro" id="IPR051925">
    <property type="entry name" value="RNA-binding_domain"/>
</dbReference>
<dbReference type="AlphaFoldDB" id="A0A0R2CEN3"/>